<evidence type="ECO:0000256" key="1">
    <source>
        <dbReference type="SAM" id="Coils"/>
    </source>
</evidence>
<dbReference type="EMBL" id="CP018049">
    <property type="protein sequence ID" value="AUZ48806.1"/>
    <property type="molecule type" value="Genomic_DNA"/>
</dbReference>
<dbReference type="RefSeq" id="WP_104505118.1">
    <property type="nucleotide sequence ID" value="NZ_CP018049.1"/>
</dbReference>
<proteinExistence type="predicted"/>
<gene>
    <name evidence="2" type="ORF">BOP93_25455</name>
</gene>
<organism evidence="2 3">
    <name type="scientific">Pseudomonas orientalis</name>
    <dbReference type="NCBI Taxonomy" id="76758"/>
    <lineage>
        <taxon>Bacteria</taxon>
        <taxon>Pseudomonadati</taxon>
        <taxon>Pseudomonadota</taxon>
        <taxon>Gammaproteobacteria</taxon>
        <taxon>Pseudomonadales</taxon>
        <taxon>Pseudomonadaceae</taxon>
        <taxon>Pseudomonas</taxon>
    </lineage>
</organism>
<feature type="coiled-coil region" evidence="1">
    <location>
        <begin position="352"/>
        <end position="379"/>
    </location>
</feature>
<protein>
    <submittedName>
        <fullName evidence="2">Uncharacterized protein</fullName>
    </submittedName>
</protein>
<keyword evidence="1" id="KW-0175">Coiled coil</keyword>
<dbReference type="KEGG" id="poi:BOP93_25455"/>
<evidence type="ECO:0000313" key="2">
    <source>
        <dbReference type="EMBL" id="AUZ48806.1"/>
    </source>
</evidence>
<sequence>MNDIKNTTMLWKRMNYSAQRGKVKNTPGLSQLKSSLDHSLRLVMKKELEFNLDLSDRNFILQNNKMVRLDSLTLAARQAIVDEIMKSVQNDIETYQDVSKLKDDRSKYAYKLKKLLIKEDEPEAIKTLIKRILEDQNGALLPSLIDEVDSIGVRRANDKKNAIGRYIELHNKIVAADNNSLHKSKTVVQECFFKFPARNNIGEVKPVDYLRIIYDFHKKYLSDYEIKACVFHGDEVSSLEQINNGVHPHIFISGKNSKTGQYDLVQAQLDLVNRYLKGKGEPARANNSFRASQTIGESYQRLVYEYVNKRLTNFGYGIEASVHEKTDAHKKKLEAIAKDAHKAKIMRDFNLLSMSKSELAKAEQQKNVLTTQRDQLRKDIASDDRLRLRLVRKNKRLAEETNLIILNNLALEKESNDAKAAIEDLNNQKLILESQNNSLLENIQTNGKALADQVWAVEKSIALLAHTASEQLDMKRVFAEFKSENFRMLCSLSPSDRVYYMYNMRERLEREHLDISSDKIHTKTDRFKLHILDACNSLKKLVPKRKAKARFPEI</sequence>
<dbReference type="Proteomes" id="UP000239888">
    <property type="component" value="Chromosome"/>
</dbReference>
<name>A0A2L0S3K3_9PSED</name>
<feature type="coiled-coil region" evidence="1">
    <location>
        <begin position="408"/>
        <end position="442"/>
    </location>
</feature>
<reference evidence="2 3" key="1">
    <citation type="journal article" date="2018" name="Front. Microbiol.">
        <title>Pseudomonas orientalis F9: A Potent Antagonist against Phytopathogens with Phytotoxic Effect in the Apple Flower.</title>
        <authorList>
            <person name="Zengerer V."/>
            <person name="Schmid M."/>
            <person name="Bieri M."/>
            <person name="Muller D.C."/>
            <person name="Remus-Emsermann M.N.P."/>
            <person name="Ahrens C.H."/>
            <person name="Pelludat C."/>
        </authorList>
    </citation>
    <scope>NUCLEOTIDE SEQUENCE [LARGE SCALE GENOMIC DNA]</scope>
    <source>
        <strain evidence="2 3">F9</strain>
    </source>
</reference>
<accession>A0A2L0S3K3</accession>
<evidence type="ECO:0000313" key="3">
    <source>
        <dbReference type="Proteomes" id="UP000239888"/>
    </source>
</evidence>
<dbReference type="AlphaFoldDB" id="A0A2L0S3K3"/>